<keyword evidence="3" id="KW-1185">Reference proteome</keyword>
<evidence type="ECO:0000313" key="3">
    <source>
        <dbReference type="Proteomes" id="UP001369815"/>
    </source>
</evidence>
<comment type="caution">
    <text evidence="2">The sequence shown here is derived from an EMBL/GenBank/DDBJ whole genome shotgun (WGS) entry which is preliminary data.</text>
</comment>
<feature type="compositionally biased region" description="Basic and acidic residues" evidence="1">
    <location>
        <begin position="205"/>
        <end position="244"/>
    </location>
</feature>
<feature type="region of interest" description="Disordered" evidence="1">
    <location>
        <begin position="159"/>
        <end position="294"/>
    </location>
</feature>
<feature type="region of interest" description="Disordered" evidence="1">
    <location>
        <begin position="62"/>
        <end position="145"/>
    </location>
</feature>
<feature type="compositionally biased region" description="Polar residues" evidence="1">
    <location>
        <begin position="129"/>
        <end position="141"/>
    </location>
</feature>
<proteinExistence type="predicted"/>
<name>A0AAX6MZX5_9PEZI</name>
<organism evidence="2 3">
    <name type="scientific">Daldinia eschscholtzii</name>
    <dbReference type="NCBI Taxonomy" id="292717"/>
    <lineage>
        <taxon>Eukaryota</taxon>
        <taxon>Fungi</taxon>
        <taxon>Dikarya</taxon>
        <taxon>Ascomycota</taxon>
        <taxon>Pezizomycotina</taxon>
        <taxon>Sordariomycetes</taxon>
        <taxon>Xylariomycetidae</taxon>
        <taxon>Xylariales</taxon>
        <taxon>Hypoxylaceae</taxon>
        <taxon>Daldinia</taxon>
    </lineage>
</organism>
<reference evidence="2 3" key="1">
    <citation type="journal article" date="2024" name="Front Chem Biol">
        <title>Unveiling the potential of Daldinia eschscholtzii MFLUCC 19-0629 through bioactivity and bioinformatics studies for enhanced sustainable agriculture production.</title>
        <authorList>
            <person name="Brooks S."/>
            <person name="Weaver J.A."/>
            <person name="Klomchit A."/>
            <person name="Alharthi S.A."/>
            <person name="Onlamun T."/>
            <person name="Nurani R."/>
            <person name="Vong T.K."/>
            <person name="Alberti F."/>
            <person name="Greco C."/>
        </authorList>
    </citation>
    <scope>NUCLEOTIDE SEQUENCE [LARGE SCALE GENOMIC DNA]</scope>
    <source>
        <strain evidence="2">MFLUCC 19-0629</strain>
    </source>
</reference>
<dbReference type="EMBL" id="JBANMG010000001">
    <property type="protein sequence ID" value="KAK6958169.1"/>
    <property type="molecule type" value="Genomic_DNA"/>
</dbReference>
<sequence>MSPPPRTPSPQPGCPLEIPSYTTQLRALSLDTDDDEFDHGNLEPASPASRALLTRHYEALQSRSDNTHHRCEFSPFDSPTANFGSNSASRGRLEQGQTGSYTPTFIPTIRITSPGSPSPSERGGRHQSHLSSTPPTYTSMNTREEDPARRFLEKEFHDLESSNSATGDPLNFYDPMGGAQLPGREASPRERTISSAKKQNALLHGDAKIHHDGQKSEKSVARSGESHKGDKSPVRQEPVNDHTKKQSPSPGTSGFVNYKYPRHPPLVHPLRAHPVHLPPGAPPLHSARCEDESK</sequence>
<evidence type="ECO:0000313" key="2">
    <source>
        <dbReference type="EMBL" id="KAK6958169.1"/>
    </source>
</evidence>
<gene>
    <name evidence="2" type="ORF">Daesc_000964</name>
</gene>
<feature type="compositionally biased region" description="Polar residues" evidence="1">
    <location>
        <begin position="77"/>
        <end position="105"/>
    </location>
</feature>
<dbReference type="Proteomes" id="UP001369815">
    <property type="component" value="Unassembled WGS sequence"/>
</dbReference>
<evidence type="ECO:0000256" key="1">
    <source>
        <dbReference type="SAM" id="MobiDB-lite"/>
    </source>
</evidence>
<protein>
    <submittedName>
        <fullName evidence="2">Uncharacterized protein</fullName>
    </submittedName>
</protein>
<accession>A0AAX6MZX5</accession>
<feature type="compositionally biased region" description="Polar residues" evidence="1">
    <location>
        <begin position="246"/>
        <end position="255"/>
    </location>
</feature>
<dbReference type="AlphaFoldDB" id="A0AAX6MZX5"/>
<feature type="region of interest" description="Disordered" evidence="1">
    <location>
        <begin position="29"/>
        <end position="50"/>
    </location>
</feature>